<evidence type="ECO:0000256" key="7">
    <source>
        <dbReference type="ARBA" id="ARBA00022485"/>
    </source>
</evidence>
<feature type="domain" description="Cytochrome-c3 hydrogenase C-terminal" evidence="17">
    <location>
        <begin position="267"/>
        <end position="345"/>
    </location>
</feature>
<dbReference type="InterPro" id="IPR027394">
    <property type="entry name" value="Cytochrome-c3_hydrogenase_C"/>
</dbReference>
<evidence type="ECO:0000313" key="19">
    <source>
        <dbReference type="Proteomes" id="UP001432180"/>
    </source>
</evidence>
<dbReference type="PANTHER" id="PTHR30013:SF7">
    <property type="entry name" value="HYDROGENASE-2 SMALL CHAIN"/>
    <property type="match status" value="1"/>
</dbReference>
<evidence type="ECO:0000256" key="10">
    <source>
        <dbReference type="ARBA" id="ARBA00023002"/>
    </source>
</evidence>
<comment type="similarity">
    <text evidence="4">Belongs to the [NiFe]/[NiFeSe] hydrogenase small subunit family.</text>
</comment>
<organism evidence="18 19">
    <name type="scientific">Thiorhodovibrio winogradskyi</name>
    <dbReference type="NCBI Taxonomy" id="77007"/>
    <lineage>
        <taxon>Bacteria</taxon>
        <taxon>Pseudomonadati</taxon>
        <taxon>Pseudomonadota</taxon>
        <taxon>Gammaproteobacteria</taxon>
        <taxon>Chromatiales</taxon>
        <taxon>Chromatiaceae</taxon>
        <taxon>Thiorhodovibrio</taxon>
    </lineage>
</organism>
<protein>
    <recommendedName>
        <fullName evidence="6">hydrogenase (acceptor)</fullName>
        <ecNumber evidence="6">1.12.99.6</ecNumber>
    </recommendedName>
</protein>
<feature type="domain" description="NADH:ubiquinone oxidoreductase-like 20kDa subunit" evidence="16">
    <location>
        <begin position="92"/>
        <end position="247"/>
    </location>
</feature>
<dbReference type="Proteomes" id="UP001432180">
    <property type="component" value="Chromosome"/>
</dbReference>
<dbReference type="NCBIfam" id="TIGR01409">
    <property type="entry name" value="TAT_signal_seq"/>
    <property type="match status" value="1"/>
</dbReference>
<evidence type="ECO:0000313" key="18">
    <source>
        <dbReference type="EMBL" id="WPL17570.1"/>
    </source>
</evidence>
<dbReference type="Pfam" id="PF01058">
    <property type="entry name" value="Oxidored_q6"/>
    <property type="match status" value="1"/>
</dbReference>
<evidence type="ECO:0000256" key="8">
    <source>
        <dbReference type="ARBA" id="ARBA00022723"/>
    </source>
</evidence>
<dbReference type="EC" id="1.12.99.6" evidence="6"/>
<dbReference type="RefSeq" id="WP_328983380.1">
    <property type="nucleotide sequence ID" value="NZ_CP121472.1"/>
</dbReference>
<dbReference type="PRINTS" id="PR00614">
    <property type="entry name" value="NIHGNASESMLL"/>
</dbReference>
<comment type="cofactor">
    <cofactor evidence="2">
        <name>[4Fe-4S] cluster</name>
        <dbReference type="ChEBI" id="CHEBI:49883"/>
    </cofactor>
</comment>
<evidence type="ECO:0000256" key="14">
    <source>
        <dbReference type="ARBA" id="ARBA00048757"/>
    </source>
</evidence>
<comment type="cofactor">
    <cofactor evidence="1">
        <name>[3Fe-4S] cluster</name>
        <dbReference type="ChEBI" id="CHEBI:21137"/>
    </cofactor>
</comment>
<feature type="compositionally biased region" description="Low complexity" evidence="15">
    <location>
        <begin position="9"/>
        <end position="20"/>
    </location>
</feature>
<evidence type="ECO:0000256" key="2">
    <source>
        <dbReference type="ARBA" id="ARBA00001966"/>
    </source>
</evidence>
<reference evidence="18 19" key="1">
    <citation type="journal article" date="2023" name="Microorganisms">
        <title>Thiorhodovibrio frisius and Trv. litoralis spp. nov., Two Novel Members from a Clade of Fastidious Purple Sulfur Bacteria That Exhibit Unique Red-Shifted Light-Harvesting Capabilities.</title>
        <authorList>
            <person name="Methner A."/>
            <person name="Kuzyk S.B."/>
            <person name="Petersen J."/>
            <person name="Bauer S."/>
            <person name="Brinkmann H."/>
            <person name="Sichau K."/>
            <person name="Wanner G."/>
            <person name="Wolf J."/>
            <person name="Neumann-Schaal M."/>
            <person name="Henke P."/>
            <person name="Tank M."/>
            <person name="Sproer C."/>
            <person name="Bunk B."/>
            <person name="Overmann J."/>
        </authorList>
    </citation>
    <scope>NUCLEOTIDE SEQUENCE [LARGE SCALE GENOMIC DNA]</scope>
    <source>
        <strain evidence="18 19">DSM 6702</strain>
    </source>
</reference>
<dbReference type="InterPro" id="IPR006311">
    <property type="entry name" value="TAT_signal"/>
</dbReference>
<dbReference type="InterPro" id="IPR037148">
    <property type="entry name" value="NiFe-Hase_small_C_sf"/>
</dbReference>
<evidence type="ECO:0000259" key="16">
    <source>
        <dbReference type="Pfam" id="PF01058"/>
    </source>
</evidence>
<evidence type="ECO:0000256" key="9">
    <source>
        <dbReference type="ARBA" id="ARBA00022729"/>
    </source>
</evidence>
<evidence type="ECO:0000256" key="15">
    <source>
        <dbReference type="SAM" id="MobiDB-lite"/>
    </source>
</evidence>
<dbReference type="Gene3D" id="4.10.480.10">
    <property type="entry name" value="Cytochrome-c3 hydrogenase, C-terminal domain"/>
    <property type="match status" value="1"/>
</dbReference>
<dbReference type="InterPro" id="IPR006137">
    <property type="entry name" value="NADH_UbQ_OxRdtase-like_20kDa"/>
</dbReference>
<evidence type="ECO:0000256" key="3">
    <source>
        <dbReference type="ARBA" id="ARBA00004196"/>
    </source>
</evidence>
<evidence type="ECO:0000256" key="6">
    <source>
        <dbReference type="ARBA" id="ARBA00012082"/>
    </source>
</evidence>
<evidence type="ECO:0000256" key="12">
    <source>
        <dbReference type="ARBA" id="ARBA00023014"/>
    </source>
</evidence>
<comment type="catalytic activity">
    <reaction evidence="14">
        <text>H2 + A = AH2</text>
        <dbReference type="Rhea" id="RHEA:12116"/>
        <dbReference type="ChEBI" id="CHEBI:13193"/>
        <dbReference type="ChEBI" id="CHEBI:17499"/>
        <dbReference type="ChEBI" id="CHEBI:18276"/>
        <dbReference type="EC" id="1.12.99.6"/>
    </reaction>
</comment>
<keyword evidence="7" id="KW-0004">4Fe-4S</keyword>
<evidence type="ECO:0000256" key="4">
    <source>
        <dbReference type="ARBA" id="ARBA00006605"/>
    </source>
</evidence>
<dbReference type="PROSITE" id="PS51318">
    <property type="entry name" value="TAT"/>
    <property type="match status" value="1"/>
</dbReference>
<keyword evidence="13" id="KW-0003">3Fe-4S</keyword>
<dbReference type="Pfam" id="PF14720">
    <property type="entry name" value="NiFe_hyd_SSU_C"/>
    <property type="match status" value="1"/>
</dbReference>
<dbReference type="InterPro" id="IPR037024">
    <property type="entry name" value="NiFe_Hase_small_N_sf"/>
</dbReference>
<gene>
    <name evidence="18" type="primary">hybO</name>
    <name evidence="18" type="ORF">Thiowin_02595</name>
</gene>
<keyword evidence="12" id="KW-0411">Iron-sulfur</keyword>
<accession>A0ABZ0S971</accession>
<feature type="region of interest" description="Disordered" evidence="15">
    <location>
        <begin position="1"/>
        <end position="28"/>
    </location>
</feature>
<sequence>MNDRLKSVSDAPGPGSLSSSPPAPEQTALAPDMEDHLELHGLNRRRFLQFATSITAAMGLPAAMTGQVLAAVEQAAAGPARPPVIWLHFQECTGCTESLLRATHPTVEGLILDLISLDYSETLLAAAGHQAEQALHDSLENNKGGFILVVEGSVPTADNGNFCKVAGKTPQQMLHGIAPHAAAAIAIGSCASWGGVQSAAPNPTGAIGIQEALKLYGISKSDGTALPVINLPGCPASPYNILSTVLYYLTLSQLPELDAKGRPKFAYGRLIHENCERRPHFDAGRFAEEYGDDGHRQGWCLYKLGCKGPETYANCPVIEFGDVGGNTWPVGIGHPCFGCSEQGVGFHKPLHEQAKNVSLTSPSIFPGIITEHPGGVTLTSAAVAGAIGGGTLVYALGANSKLKALEEAEARSATNPSSEVSET</sequence>
<evidence type="ECO:0000256" key="13">
    <source>
        <dbReference type="ARBA" id="ARBA00023291"/>
    </source>
</evidence>
<evidence type="ECO:0000256" key="5">
    <source>
        <dbReference type="ARBA" id="ARBA00011771"/>
    </source>
</evidence>
<keyword evidence="9" id="KW-0732">Signal</keyword>
<keyword evidence="11" id="KW-0408">Iron</keyword>
<comment type="subcellular location">
    <subcellularLocation>
        <location evidence="3">Cell envelope</location>
    </subcellularLocation>
</comment>
<evidence type="ECO:0000259" key="17">
    <source>
        <dbReference type="Pfam" id="PF14720"/>
    </source>
</evidence>
<dbReference type="GO" id="GO:0033748">
    <property type="term" value="F:hydrogenase (acceptor) activity"/>
    <property type="evidence" value="ECO:0007669"/>
    <property type="project" value="UniProtKB-EC"/>
</dbReference>
<dbReference type="EMBL" id="CP121472">
    <property type="protein sequence ID" value="WPL17570.1"/>
    <property type="molecule type" value="Genomic_DNA"/>
</dbReference>
<evidence type="ECO:0000256" key="11">
    <source>
        <dbReference type="ARBA" id="ARBA00023004"/>
    </source>
</evidence>
<keyword evidence="19" id="KW-1185">Reference proteome</keyword>
<keyword evidence="8" id="KW-0479">Metal-binding</keyword>
<dbReference type="PANTHER" id="PTHR30013">
    <property type="entry name" value="NIFE / NIFESE HYDROGENASE SMALL SUBUNIT FAMILY MEMBER"/>
    <property type="match status" value="1"/>
</dbReference>
<dbReference type="NCBIfam" id="TIGR00391">
    <property type="entry name" value="hydA"/>
    <property type="match status" value="1"/>
</dbReference>
<comment type="subunit">
    <text evidence="5">Heterodimer of a large and a small subunit.</text>
</comment>
<proteinExistence type="inferred from homology"/>
<dbReference type="Gene3D" id="3.40.50.700">
    <property type="entry name" value="NADH:ubiquinone oxidoreductase-like, 20kDa subunit"/>
    <property type="match status" value="1"/>
</dbReference>
<dbReference type="InterPro" id="IPR001821">
    <property type="entry name" value="NiFe_hydrogenase_ssu"/>
</dbReference>
<evidence type="ECO:0000256" key="1">
    <source>
        <dbReference type="ARBA" id="ARBA00001927"/>
    </source>
</evidence>
<name>A0ABZ0S971_9GAMM</name>
<keyword evidence="10 18" id="KW-0560">Oxidoreductase</keyword>
<dbReference type="InterPro" id="IPR019546">
    <property type="entry name" value="TAT_signal_bac_arc"/>
</dbReference>
<dbReference type="SUPFAM" id="SSF56770">
    <property type="entry name" value="HydA/Nqo6-like"/>
    <property type="match status" value="1"/>
</dbReference>